<comment type="function">
    <text evidence="15">Acts in the modification of cell walls via demethylesterification of cell wall pectin.</text>
</comment>
<evidence type="ECO:0000313" key="20">
    <source>
        <dbReference type="Proteomes" id="UP000298652"/>
    </source>
</evidence>
<evidence type="ECO:0000256" key="14">
    <source>
        <dbReference type="ARBA" id="ARBA00047928"/>
    </source>
</evidence>
<proteinExistence type="inferred from homology"/>
<dbReference type="FunFam" id="1.20.140.40:FF:000004">
    <property type="entry name" value="Pectinesterase"/>
    <property type="match status" value="1"/>
</dbReference>
<dbReference type="Gramene" id="TKW12190">
    <property type="protein sequence ID" value="TKW12190"/>
    <property type="gene ID" value="SEVIR_5G021200v2"/>
</dbReference>
<dbReference type="SUPFAM" id="SSF51126">
    <property type="entry name" value="Pectin lyase-like"/>
    <property type="match status" value="1"/>
</dbReference>
<dbReference type="AlphaFoldDB" id="A0A4U6U8T6"/>
<dbReference type="InterPro" id="IPR011050">
    <property type="entry name" value="Pectin_lyase_fold/virulence"/>
</dbReference>
<dbReference type="OMA" id="MSSQARA"/>
<protein>
    <recommendedName>
        <fullName evidence="6 17">Pectinesterase</fullName>
        <ecNumber evidence="6 17">3.1.1.11</ecNumber>
    </recommendedName>
</protein>
<dbReference type="InterPro" id="IPR006501">
    <property type="entry name" value="Pectinesterase_inhib_dom"/>
</dbReference>
<evidence type="ECO:0000256" key="4">
    <source>
        <dbReference type="ARBA" id="ARBA00006027"/>
    </source>
</evidence>
<dbReference type="Pfam" id="PF04043">
    <property type="entry name" value="PMEI"/>
    <property type="match status" value="1"/>
</dbReference>
<evidence type="ECO:0000256" key="15">
    <source>
        <dbReference type="ARBA" id="ARBA00057335"/>
    </source>
</evidence>
<dbReference type="FunFam" id="2.160.20.10:FF:000001">
    <property type="entry name" value="Pectinesterase"/>
    <property type="match status" value="1"/>
</dbReference>
<dbReference type="InterPro" id="IPR000070">
    <property type="entry name" value="Pectinesterase_cat"/>
</dbReference>
<evidence type="ECO:0000256" key="3">
    <source>
        <dbReference type="ARBA" id="ARBA00005184"/>
    </source>
</evidence>
<reference evidence="19" key="1">
    <citation type="submission" date="2019-03" db="EMBL/GenBank/DDBJ databases">
        <title>WGS assembly of Setaria viridis.</title>
        <authorList>
            <person name="Huang P."/>
            <person name="Jenkins J."/>
            <person name="Grimwood J."/>
            <person name="Barry K."/>
            <person name="Healey A."/>
            <person name="Mamidi S."/>
            <person name="Sreedasyam A."/>
            <person name="Shu S."/>
            <person name="Feldman M."/>
            <person name="Wu J."/>
            <person name="Yu Y."/>
            <person name="Chen C."/>
            <person name="Johnson J."/>
            <person name="Rokhsar D."/>
            <person name="Baxter I."/>
            <person name="Schmutz J."/>
            <person name="Brutnell T."/>
            <person name="Kellogg E."/>
        </authorList>
    </citation>
    <scope>NUCLEOTIDE SEQUENCE [LARGE SCALE GENOMIC DNA]</scope>
</reference>
<accession>A0A4U6U8T6</accession>
<evidence type="ECO:0000256" key="16">
    <source>
        <dbReference type="PROSITE-ProRule" id="PRU10040"/>
    </source>
</evidence>
<evidence type="ECO:0000256" key="9">
    <source>
        <dbReference type="ARBA" id="ARBA00022801"/>
    </source>
</evidence>
<keyword evidence="11" id="KW-1015">Disulfide bond</keyword>
<comment type="pathway">
    <text evidence="3 17">Glycan metabolism; pectin degradation; 2-dehydro-3-deoxy-D-gluconate from pectin: step 1/5.</text>
</comment>
<dbReference type="Proteomes" id="UP000298652">
    <property type="component" value="Chromosome 5"/>
</dbReference>
<evidence type="ECO:0000256" key="12">
    <source>
        <dbReference type="ARBA" id="ARBA00023180"/>
    </source>
</evidence>
<dbReference type="SUPFAM" id="SSF101148">
    <property type="entry name" value="Plant invertase/pectin methylesterase inhibitor"/>
    <property type="match status" value="1"/>
</dbReference>
<evidence type="ECO:0000256" key="2">
    <source>
        <dbReference type="ARBA" id="ARBA00004613"/>
    </source>
</evidence>
<keyword evidence="10 17" id="KW-0063">Aspartyl esterase</keyword>
<dbReference type="InterPro" id="IPR033131">
    <property type="entry name" value="Pectinesterase_Asp_AS"/>
</dbReference>
<evidence type="ECO:0000259" key="18">
    <source>
        <dbReference type="SMART" id="SM00856"/>
    </source>
</evidence>
<sequence length="586" mass="61795">MALHLTTSCSIEYINTITNKLSFSASHLPNMAADFRTTATALPTLLVLSLLVVAARSDDTAATPVTPSTACNETTDPNFCRTVLPSNGTSNLYTYGRFSVAKSLANANRFLGLVNRYLSRGSGRLSPGALAALQDCQLLSGLNIDFLSAAGATLNTSANSTLLDPQAEDVQTLLSAILTNQQTCADGLQAAAAAWSVRDGLSVPMVNSTKLYSVSLSLFTRAWVPAGKKSKGSKPPRHGHGRGLFDATDDEMVRRMALDGAAAAVPVVGEVTVDQGGAGNFTTVGAAVAAAPSNLGGSSGYFVIRVAAGVYEENVVVPKNKKYVMMIGDGIGQSVITGNRSVVDGWTTFNSATFAVLGTGFVAVNMTFRNTAGPAKHQAVALRSGADLSTFYRCSFEAYQDTLYTHSLRQFYRACDIYGTVDYVFGNAAVVFQGCNLYSRLPMQGQSNTVTAQGRTDPNQNTGTTLQGCSLAAAPDLAANTAFAVATYLGRPWKPYSRTVIMQSEVDALVDPAGWMPWDGDFALATLFYAEYNNSGPGADTSRRVAWPGFHVLSSAADAGNFTVGNMVLGDFWLPQTGVPFTSGLN</sequence>
<keyword evidence="13" id="KW-0961">Cell wall biogenesis/degradation</keyword>
<dbReference type="Pfam" id="PF01095">
    <property type="entry name" value="Pectinesterase"/>
    <property type="match status" value="1"/>
</dbReference>
<keyword evidence="7" id="KW-0964">Secreted</keyword>
<keyword evidence="9 17" id="KW-0378">Hydrolase</keyword>
<evidence type="ECO:0000256" key="11">
    <source>
        <dbReference type="ARBA" id="ARBA00023157"/>
    </source>
</evidence>
<keyword evidence="12" id="KW-0325">Glycoprotein</keyword>
<dbReference type="InterPro" id="IPR012334">
    <property type="entry name" value="Pectin_lyas_fold"/>
</dbReference>
<evidence type="ECO:0000256" key="17">
    <source>
        <dbReference type="RuleBase" id="RU000589"/>
    </source>
</evidence>
<evidence type="ECO:0000256" key="5">
    <source>
        <dbReference type="ARBA" id="ARBA00007786"/>
    </source>
</evidence>
<comment type="similarity">
    <text evidence="5">In the C-terminal section; belongs to the pectinesterase family.</text>
</comment>
<name>A0A4U6U8T6_SETVI</name>
<evidence type="ECO:0000256" key="13">
    <source>
        <dbReference type="ARBA" id="ARBA00023316"/>
    </source>
</evidence>
<keyword evidence="8" id="KW-0732">Signal</keyword>
<dbReference type="NCBIfam" id="TIGR01614">
    <property type="entry name" value="PME_inhib"/>
    <property type="match status" value="1"/>
</dbReference>
<evidence type="ECO:0000313" key="19">
    <source>
        <dbReference type="EMBL" id="TKW12190.1"/>
    </source>
</evidence>
<dbReference type="PANTHER" id="PTHR31707">
    <property type="entry name" value="PECTINESTERASE"/>
    <property type="match status" value="1"/>
</dbReference>
<comment type="catalytic activity">
    <reaction evidence="14 17">
        <text>[(1-&gt;4)-alpha-D-galacturonosyl methyl ester](n) + n H2O = [(1-&gt;4)-alpha-D-galacturonosyl](n) + n methanol + n H(+)</text>
        <dbReference type="Rhea" id="RHEA:22380"/>
        <dbReference type="Rhea" id="RHEA-COMP:14570"/>
        <dbReference type="Rhea" id="RHEA-COMP:14573"/>
        <dbReference type="ChEBI" id="CHEBI:15377"/>
        <dbReference type="ChEBI" id="CHEBI:15378"/>
        <dbReference type="ChEBI" id="CHEBI:17790"/>
        <dbReference type="ChEBI" id="CHEBI:140522"/>
        <dbReference type="ChEBI" id="CHEBI:140523"/>
        <dbReference type="EC" id="3.1.1.11"/>
    </reaction>
</comment>
<keyword evidence="20" id="KW-1185">Reference proteome</keyword>
<feature type="domain" description="Pectinesterase inhibitor" evidence="18">
    <location>
        <begin position="62"/>
        <end position="218"/>
    </location>
</feature>
<dbReference type="GO" id="GO:0045490">
    <property type="term" value="P:pectin catabolic process"/>
    <property type="evidence" value="ECO:0007669"/>
    <property type="project" value="UniProtKB-UniRule"/>
</dbReference>
<dbReference type="Gene3D" id="1.20.140.40">
    <property type="entry name" value="Invertase/pectin methylesterase inhibitor family protein"/>
    <property type="match status" value="1"/>
</dbReference>
<dbReference type="EC" id="3.1.1.11" evidence="6 17"/>
<evidence type="ECO:0000256" key="8">
    <source>
        <dbReference type="ARBA" id="ARBA00022729"/>
    </source>
</evidence>
<dbReference type="GO" id="GO:0004857">
    <property type="term" value="F:enzyme inhibitor activity"/>
    <property type="evidence" value="ECO:0007669"/>
    <property type="project" value="InterPro"/>
</dbReference>
<dbReference type="EMBL" id="CM016556">
    <property type="protein sequence ID" value="TKW12190.1"/>
    <property type="molecule type" value="Genomic_DNA"/>
</dbReference>
<dbReference type="CDD" id="cd15798">
    <property type="entry name" value="PMEI-like_3"/>
    <property type="match status" value="1"/>
</dbReference>
<dbReference type="InterPro" id="IPR035513">
    <property type="entry name" value="Invertase/methylesterase_inhib"/>
</dbReference>
<feature type="active site" evidence="16">
    <location>
        <position position="422"/>
    </location>
</feature>
<dbReference type="PROSITE" id="PS00503">
    <property type="entry name" value="PECTINESTERASE_2"/>
    <property type="match status" value="1"/>
</dbReference>
<dbReference type="UniPathway" id="UPA00545">
    <property type="reaction ID" value="UER00823"/>
</dbReference>
<comment type="similarity">
    <text evidence="4">In the N-terminal section; belongs to the PMEI family.</text>
</comment>
<dbReference type="GO" id="GO:0042545">
    <property type="term" value="P:cell wall modification"/>
    <property type="evidence" value="ECO:0007669"/>
    <property type="project" value="UniProtKB-UniRule"/>
</dbReference>
<organism evidence="19 20">
    <name type="scientific">Setaria viridis</name>
    <name type="common">Green bristlegrass</name>
    <name type="synonym">Setaria italica subsp. viridis</name>
    <dbReference type="NCBI Taxonomy" id="4556"/>
    <lineage>
        <taxon>Eukaryota</taxon>
        <taxon>Viridiplantae</taxon>
        <taxon>Streptophyta</taxon>
        <taxon>Embryophyta</taxon>
        <taxon>Tracheophyta</taxon>
        <taxon>Spermatophyta</taxon>
        <taxon>Magnoliopsida</taxon>
        <taxon>Liliopsida</taxon>
        <taxon>Poales</taxon>
        <taxon>Poaceae</taxon>
        <taxon>PACMAD clade</taxon>
        <taxon>Panicoideae</taxon>
        <taxon>Panicodae</taxon>
        <taxon>Paniceae</taxon>
        <taxon>Cenchrinae</taxon>
        <taxon>Setaria</taxon>
    </lineage>
</organism>
<comment type="subcellular location">
    <subcellularLocation>
        <location evidence="1">Cell envelope</location>
    </subcellularLocation>
    <subcellularLocation>
        <location evidence="2">Secreted</location>
    </subcellularLocation>
</comment>
<evidence type="ECO:0000256" key="7">
    <source>
        <dbReference type="ARBA" id="ARBA00022525"/>
    </source>
</evidence>
<dbReference type="GO" id="GO:0005576">
    <property type="term" value="C:extracellular region"/>
    <property type="evidence" value="ECO:0007669"/>
    <property type="project" value="UniProtKB-SubCell"/>
</dbReference>
<evidence type="ECO:0000256" key="6">
    <source>
        <dbReference type="ARBA" id="ARBA00013229"/>
    </source>
</evidence>
<dbReference type="Gene3D" id="2.160.20.10">
    <property type="entry name" value="Single-stranded right-handed beta-helix, Pectin lyase-like"/>
    <property type="match status" value="1"/>
</dbReference>
<dbReference type="SMART" id="SM00856">
    <property type="entry name" value="PMEI"/>
    <property type="match status" value="1"/>
</dbReference>
<evidence type="ECO:0000256" key="1">
    <source>
        <dbReference type="ARBA" id="ARBA00004196"/>
    </source>
</evidence>
<evidence type="ECO:0000256" key="10">
    <source>
        <dbReference type="ARBA" id="ARBA00023085"/>
    </source>
</evidence>
<dbReference type="GO" id="GO:0030599">
    <property type="term" value="F:pectinesterase activity"/>
    <property type="evidence" value="ECO:0007669"/>
    <property type="project" value="UniProtKB-UniRule"/>
</dbReference>
<gene>
    <name evidence="19" type="ORF">SEVIR_5G021200v2</name>
</gene>